<evidence type="ECO:0000256" key="5">
    <source>
        <dbReference type="ARBA" id="ARBA00011996"/>
    </source>
</evidence>
<dbReference type="FunFam" id="3.50.30.10:FF:000002">
    <property type="entry name" value="Phosphoenolpyruvate synthase"/>
    <property type="match status" value="1"/>
</dbReference>
<gene>
    <name evidence="19" type="ORF">SAMN05421647_103303</name>
</gene>
<dbReference type="STRING" id="49186.SAMN05421647_103303"/>
<dbReference type="RefSeq" id="WP_076462473.1">
    <property type="nucleotide sequence ID" value="NZ_FTMN01000003.1"/>
</dbReference>
<evidence type="ECO:0000256" key="13">
    <source>
        <dbReference type="ARBA" id="ARBA00033470"/>
    </source>
</evidence>
<dbReference type="eggNOG" id="COG1080">
    <property type="taxonomic scope" value="Bacteria"/>
</dbReference>
<dbReference type="UniPathway" id="UPA00138"/>
<evidence type="ECO:0000256" key="4">
    <source>
        <dbReference type="ARBA" id="ARBA00007837"/>
    </source>
</evidence>
<dbReference type="eggNOG" id="COG0574">
    <property type="taxonomic scope" value="Bacteria"/>
</dbReference>
<name>A0A1N6RFF0_9GAMM</name>
<dbReference type="InterPro" id="IPR015813">
    <property type="entry name" value="Pyrv/PenolPyrv_kinase-like_dom"/>
</dbReference>
<dbReference type="InterPro" id="IPR018274">
    <property type="entry name" value="PEP_util_AS"/>
</dbReference>
<dbReference type="Gene3D" id="3.50.30.10">
    <property type="entry name" value="Phosphohistidine domain"/>
    <property type="match status" value="1"/>
</dbReference>
<dbReference type="EC" id="2.7.9.2" evidence="5 15"/>
<dbReference type="SUPFAM" id="SSF51621">
    <property type="entry name" value="Phosphoenolpyruvate/pyruvate domain"/>
    <property type="match status" value="1"/>
</dbReference>
<dbReference type="FunFam" id="3.30.1490.20:FF:000010">
    <property type="entry name" value="Phosphoenolpyruvate synthase"/>
    <property type="match status" value="1"/>
</dbReference>
<comment type="catalytic activity">
    <reaction evidence="14 15">
        <text>pyruvate + ATP + H2O = phosphoenolpyruvate + AMP + phosphate + 2 H(+)</text>
        <dbReference type="Rhea" id="RHEA:11364"/>
        <dbReference type="ChEBI" id="CHEBI:15361"/>
        <dbReference type="ChEBI" id="CHEBI:15377"/>
        <dbReference type="ChEBI" id="CHEBI:15378"/>
        <dbReference type="ChEBI" id="CHEBI:30616"/>
        <dbReference type="ChEBI" id="CHEBI:43474"/>
        <dbReference type="ChEBI" id="CHEBI:58702"/>
        <dbReference type="ChEBI" id="CHEBI:456215"/>
        <dbReference type="EC" id="2.7.9.2"/>
    </reaction>
</comment>
<feature type="domain" description="PEP-utilising enzyme C-terminal" evidence="18">
    <location>
        <begin position="479"/>
        <end position="779"/>
    </location>
</feature>
<dbReference type="SUPFAM" id="SSF56059">
    <property type="entry name" value="Glutathione synthetase ATP-binding domain-like"/>
    <property type="match status" value="1"/>
</dbReference>
<dbReference type="GO" id="GO:0006094">
    <property type="term" value="P:gluconeogenesis"/>
    <property type="evidence" value="ECO:0007669"/>
    <property type="project" value="UniProtKB-UniPathway"/>
</dbReference>
<evidence type="ECO:0000256" key="12">
    <source>
        <dbReference type="ARBA" id="ARBA00022842"/>
    </source>
</evidence>
<keyword evidence="11 15" id="KW-0067">ATP-binding</keyword>
<keyword evidence="10 15" id="KW-0418">Kinase</keyword>
<reference evidence="19 20" key="1">
    <citation type="submission" date="2017-01" db="EMBL/GenBank/DDBJ databases">
        <authorList>
            <person name="Mah S.A."/>
            <person name="Swanson W.J."/>
            <person name="Moy G.W."/>
            <person name="Vacquier V.D."/>
        </authorList>
    </citation>
    <scope>NUCLEOTIDE SEQUENCE [LARGE SCALE GENOMIC DNA]</scope>
    <source>
        <strain evidence="19 20">DSM 7027</strain>
    </source>
</reference>
<dbReference type="Gene3D" id="3.30.1490.20">
    <property type="entry name" value="ATP-grasp fold, A domain"/>
    <property type="match status" value="1"/>
</dbReference>
<keyword evidence="7 15" id="KW-0808">Transferase</keyword>
<comment type="cofactor">
    <cofactor evidence="1 15">
        <name>Mg(2+)</name>
        <dbReference type="ChEBI" id="CHEBI:18420"/>
    </cofactor>
</comment>
<evidence type="ECO:0000256" key="8">
    <source>
        <dbReference type="ARBA" id="ARBA00022723"/>
    </source>
</evidence>
<evidence type="ECO:0000256" key="1">
    <source>
        <dbReference type="ARBA" id="ARBA00001946"/>
    </source>
</evidence>
<dbReference type="FunFam" id="3.20.20.60:FF:000010">
    <property type="entry name" value="Phosphoenolpyruvate synthase"/>
    <property type="match status" value="1"/>
</dbReference>
<evidence type="ECO:0000259" key="18">
    <source>
        <dbReference type="Pfam" id="PF02896"/>
    </source>
</evidence>
<accession>A0A1N6RFF0</accession>
<evidence type="ECO:0000256" key="10">
    <source>
        <dbReference type="ARBA" id="ARBA00022777"/>
    </source>
</evidence>
<evidence type="ECO:0000256" key="2">
    <source>
        <dbReference type="ARBA" id="ARBA00002988"/>
    </source>
</evidence>
<keyword evidence="19" id="KW-0670">Pyruvate</keyword>
<dbReference type="InterPro" id="IPR013815">
    <property type="entry name" value="ATP_grasp_subdomain_1"/>
</dbReference>
<comment type="pathway">
    <text evidence="3 15">Carbohydrate biosynthesis; gluconeogenesis.</text>
</comment>
<dbReference type="AlphaFoldDB" id="A0A1N6RFF0"/>
<evidence type="ECO:0000256" key="14">
    <source>
        <dbReference type="ARBA" id="ARBA00047700"/>
    </source>
</evidence>
<dbReference type="Proteomes" id="UP000186895">
    <property type="component" value="Unassembled WGS sequence"/>
</dbReference>
<comment type="similarity">
    <text evidence="4 15">Belongs to the PEP-utilizing enzyme family.</text>
</comment>
<evidence type="ECO:0000259" key="16">
    <source>
        <dbReference type="Pfam" id="PF00391"/>
    </source>
</evidence>
<dbReference type="Pfam" id="PF02896">
    <property type="entry name" value="PEP-utilizers_C"/>
    <property type="match status" value="1"/>
</dbReference>
<dbReference type="Pfam" id="PF00391">
    <property type="entry name" value="PEP-utilizers"/>
    <property type="match status" value="1"/>
</dbReference>
<dbReference type="InterPro" id="IPR040442">
    <property type="entry name" value="Pyrv_kinase-like_dom_sf"/>
</dbReference>
<dbReference type="PANTHER" id="PTHR43030">
    <property type="entry name" value="PHOSPHOENOLPYRUVATE SYNTHASE"/>
    <property type="match status" value="1"/>
</dbReference>
<feature type="domain" description="Pyruvate phosphate dikinase AMP/ATP-binding" evidence="17">
    <location>
        <begin position="17"/>
        <end position="342"/>
    </location>
</feature>
<protein>
    <recommendedName>
        <fullName evidence="6 15">Phosphoenolpyruvate synthase</fullName>
        <shortName evidence="15">PEP synthase</shortName>
        <ecNumber evidence="5 15">2.7.9.2</ecNumber>
    </recommendedName>
    <alternativeName>
        <fullName evidence="13 15">Pyruvate, water dikinase</fullName>
    </alternativeName>
</protein>
<dbReference type="FunFam" id="3.30.470.20:FF:000017">
    <property type="entry name" value="Phosphoenolpyruvate synthase"/>
    <property type="match status" value="1"/>
</dbReference>
<dbReference type="NCBIfam" id="TIGR01418">
    <property type="entry name" value="PEP_synth"/>
    <property type="match status" value="1"/>
</dbReference>
<keyword evidence="12 15" id="KW-0460">Magnesium</keyword>
<comment type="function">
    <text evidence="2 15">Catalyzes the phosphorylation of pyruvate to phosphoenolpyruvate.</text>
</comment>
<dbReference type="InterPro" id="IPR008279">
    <property type="entry name" value="PEP-util_enz_mobile_dom"/>
</dbReference>
<feature type="domain" description="PEP-utilising enzyme mobile" evidence="16">
    <location>
        <begin position="383"/>
        <end position="453"/>
    </location>
</feature>
<dbReference type="GO" id="GO:0008986">
    <property type="term" value="F:pyruvate, water dikinase activity"/>
    <property type="evidence" value="ECO:0007669"/>
    <property type="project" value="UniProtKB-EC"/>
</dbReference>
<evidence type="ECO:0000259" key="17">
    <source>
        <dbReference type="Pfam" id="PF01326"/>
    </source>
</evidence>
<dbReference type="Pfam" id="PF01326">
    <property type="entry name" value="PPDK_N"/>
    <property type="match status" value="1"/>
</dbReference>
<dbReference type="PROSITE" id="PS00742">
    <property type="entry name" value="PEP_ENZYMES_2"/>
    <property type="match status" value="1"/>
</dbReference>
<organism evidence="19 20">
    <name type="scientific">Marinobacterium stanieri</name>
    <dbReference type="NCBI Taxonomy" id="49186"/>
    <lineage>
        <taxon>Bacteria</taxon>
        <taxon>Pseudomonadati</taxon>
        <taxon>Pseudomonadota</taxon>
        <taxon>Gammaproteobacteria</taxon>
        <taxon>Oceanospirillales</taxon>
        <taxon>Oceanospirillaceae</taxon>
        <taxon>Marinobacterium</taxon>
    </lineage>
</organism>
<evidence type="ECO:0000256" key="7">
    <source>
        <dbReference type="ARBA" id="ARBA00022679"/>
    </source>
</evidence>
<keyword evidence="20" id="KW-1185">Reference proteome</keyword>
<evidence type="ECO:0000256" key="6">
    <source>
        <dbReference type="ARBA" id="ARBA00021623"/>
    </source>
</evidence>
<evidence type="ECO:0000256" key="15">
    <source>
        <dbReference type="PIRNR" id="PIRNR000854"/>
    </source>
</evidence>
<dbReference type="GO" id="GO:0005524">
    <property type="term" value="F:ATP binding"/>
    <property type="evidence" value="ECO:0007669"/>
    <property type="project" value="UniProtKB-KW"/>
</dbReference>
<proteinExistence type="inferred from homology"/>
<evidence type="ECO:0000256" key="9">
    <source>
        <dbReference type="ARBA" id="ARBA00022741"/>
    </source>
</evidence>
<dbReference type="EMBL" id="FTMN01000003">
    <property type="protein sequence ID" value="SIQ27561.1"/>
    <property type="molecule type" value="Genomic_DNA"/>
</dbReference>
<dbReference type="InterPro" id="IPR036637">
    <property type="entry name" value="Phosphohistidine_dom_sf"/>
</dbReference>
<evidence type="ECO:0000256" key="11">
    <source>
        <dbReference type="ARBA" id="ARBA00022840"/>
    </source>
</evidence>
<dbReference type="Gene3D" id="3.30.470.20">
    <property type="entry name" value="ATP-grasp fold, B domain"/>
    <property type="match status" value="1"/>
</dbReference>
<dbReference type="GO" id="GO:0046872">
    <property type="term" value="F:metal ion binding"/>
    <property type="evidence" value="ECO:0007669"/>
    <property type="project" value="UniProtKB-KW"/>
</dbReference>
<keyword evidence="8 15" id="KW-0479">Metal-binding</keyword>
<dbReference type="PROSITE" id="PS00370">
    <property type="entry name" value="PEP_ENZYMES_PHOS_SITE"/>
    <property type="match status" value="1"/>
</dbReference>
<dbReference type="InterPro" id="IPR023151">
    <property type="entry name" value="PEP_util_CS"/>
</dbReference>
<evidence type="ECO:0000313" key="19">
    <source>
        <dbReference type="EMBL" id="SIQ27561.1"/>
    </source>
</evidence>
<dbReference type="InterPro" id="IPR000121">
    <property type="entry name" value="PEP_util_C"/>
</dbReference>
<dbReference type="SUPFAM" id="SSF52009">
    <property type="entry name" value="Phosphohistidine domain"/>
    <property type="match status" value="1"/>
</dbReference>
<dbReference type="NCBIfam" id="NF005057">
    <property type="entry name" value="PRK06464.1"/>
    <property type="match status" value="1"/>
</dbReference>
<sequence>MQDYVLRLEQAGMGDVDKVGGKNASLGEMIHQLSDAGVRVPGGFATTALAYRDFLAQSGLADRINKALDELDADDTRALIETGSQIRQWIMDAEFQPELDQAINDAWAEMSEGDDISVAVRSSATAEDLPDASFAGQQETFLNIRGLENVKHAIKEVFASLYNDRAISYRVHKGFTHAEVALSAGIQRMVRSETGSSGVMFTMDTESGFNHVVFITSAYGLGETVVQGSVNPDEFYVYKPTLAQGAPAILRRTLGSKAIKMVYTEDGSAGNAVETVDVAKADRNQFSISDADVEELARIAVIIEKHYGRPMDIEWAKDGDDGLLYVVQARPETVQSQSKGTVIERYLLKEKGKELVEGRSIGHRIGSGPVRVVSGLDQMHEVQPGDVLVTDMTDPDWEPVMKRAAAIVTNRGGRTCHAAIIARELGIPAIVGCGDATEKLNDGQLVTVSCAEGDTGRVYQGELAFEHQSNSVESMPSLPFEIMMNVGNPDRAFDFQSLPNAGVGLARLEFIINRMIGVHPKALLNFDDQPRDTKQVIERRIGGYASPVDFYVDKLVEGISTLAAAFYPKKVIVRMSDFKSNEYGHLIGGDRYEPSEENPMLGFRGAARYISDNFRDCFELECRAIKRVRDEMKLTNVEVMMPFVRTPGEAKQVVELLADNGLKRGENGLRLIMMCEIPSNALLADQFLEYFDGFSIGSNDLTQLTLGLDRDSGIIAHLFDERNEAVKRLLAMAIEACRKQGKYVGICGQGPSDHPDLARWLMEQGINSVSLNPDSVLDTWFFLANEEKA</sequence>
<evidence type="ECO:0000313" key="20">
    <source>
        <dbReference type="Proteomes" id="UP000186895"/>
    </source>
</evidence>
<evidence type="ECO:0000256" key="3">
    <source>
        <dbReference type="ARBA" id="ARBA00004742"/>
    </source>
</evidence>
<dbReference type="PIRSF" id="PIRSF000854">
    <property type="entry name" value="PEP_synthase"/>
    <property type="match status" value="1"/>
</dbReference>
<keyword evidence="9 15" id="KW-0547">Nucleotide-binding</keyword>
<dbReference type="Gene3D" id="3.20.20.60">
    <property type="entry name" value="Phosphoenolpyruvate-binding domains"/>
    <property type="match status" value="1"/>
</dbReference>
<dbReference type="InterPro" id="IPR006319">
    <property type="entry name" value="PEP_synth"/>
</dbReference>
<dbReference type="InterPro" id="IPR002192">
    <property type="entry name" value="PPDK_AMP/ATP-bd"/>
</dbReference>
<dbReference type="PANTHER" id="PTHR43030:SF1">
    <property type="entry name" value="PHOSPHOENOLPYRUVATE SYNTHASE"/>
    <property type="match status" value="1"/>
</dbReference>